<dbReference type="InterPro" id="IPR000644">
    <property type="entry name" value="CBS_dom"/>
</dbReference>
<dbReference type="PANTHER" id="PTHR48108:SF34">
    <property type="entry name" value="CBS DOMAIN-CONTAINING PROTEIN YHCV"/>
    <property type="match status" value="1"/>
</dbReference>
<dbReference type="EMBL" id="BSYJ01000004">
    <property type="protein sequence ID" value="GMG87979.1"/>
    <property type="molecule type" value="Genomic_DNA"/>
</dbReference>
<evidence type="ECO:0000259" key="3">
    <source>
        <dbReference type="PROSITE" id="PS51371"/>
    </source>
</evidence>
<dbReference type="PANTHER" id="PTHR48108">
    <property type="entry name" value="CBS DOMAIN-CONTAINING PROTEIN CBSX2, CHLOROPLASTIC"/>
    <property type="match status" value="1"/>
</dbReference>
<proteinExistence type="predicted"/>
<dbReference type="PROSITE" id="PS51371">
    <property type="entry name" value="CBS"/>
    <property type="match status" value="2"/>
</dbReference>
<dbReference type="Proteomes" id="UP001224392">
    <property type="component" value="Unassembled WGS sequence"/>
</dbReference>
<evidence type="ECO:0000313" key="5">
    <source>
        <dbReference type="Proteomes" id="UP001224392"/>
    </source>
</evidence>
<comment type="caution">
    <text evidence="4">The sequence shown here is derived from an EMBL/GenBank/DDBJ whole genome shotgun (WGS) entry which is preliminary data.</text>
</comment>
<dbReference type="SUPFAM" id="SSF54631">
    <property type="entry name" value="CBS-domain pair"/>
    <property type="match status" value="1"/>
</dbReference>
<name>A0ABQ6M105_9GAMM</name>
<evidence type="ECO:0000256" key="1">
    <source>
        <dbReference type="ARBA" id="ARBA00022737"/>
    </source>
</evidence>
<organism evidence="4 5">
    <name type="scientific">Biformimicrobium ophioploci</name>
    <dbReference type="NCBI Taxonomy" id="3036711"/>
    <lineage>
        <taxon>Bacteria</taxon>
        <taxon>Pseudomonadati</taxon>
        <taxon>Pseudomonadota</taxon>
        <taxon>Gammaproteobacteria</taxon>
        <taxon>Cellvibrionales</taxon>
        <taxon>Microbulbiferaceae</taxon>
        <taxon>Biformimicrobium</taxon>
    </lineage>
</organism>
<dbReference type="Gene3D" id="3.10.580.10">
    <property type="entry name" value="CBS-domain"/>
    <property type="match status" value="1"/>
</dbReference>
<dbReference type="SMART" id="SM00116">
    <property type="entry name" value="CBS"/>
    <property type="match status" value="2"/>
</dbReference>
<feature type="domain" description="CBS" evidence="3">
    <location>
        <begin position="29"/>
        <end position="86"/>
    </location>
</feature>
<feature type="domain" description="CBS" evidence="3">
    <location>
        <begin position="95"/>
        <end position="150"/>
    </location>
</feature>
<gene>
    <name evidence="4" type="ORF">MNKW57_23000</name>
</gene>
<sequence>MLSLFPIQRVIMATSNHKPNHMPSLAAVTTPFPHHIDVDAPLSEASEMMSQHKVHHLAVTRDGDLETVISANDIDRAYSPGHRFEEQDLYVRDVCARRPYIADIHDPLDKILLAMADTHIGCVLVMREGELVGIVTVADALRYCAKHLAELYSPIDDEVA</sequence>
<protein>
    <recommendedName>
        <fullName evidence="3">CBS domain-containing protein</fullName>
    </recommendedName>
</protein>
<keyword evidence="1" id="KW-0677">Repeat</keyword>
<evidence type="ECO:0000313" key="4">
    <source>
        <dbReference type="EMBL" id="GMG87979.1"/>
    </source>
</evidence>
<reference evidence="4 5" key="1">
    <citation type="submission" date="2023-04" db="EMBL/GenBank/DDBJ databases">
        <title>Marinobulbifer ophiurae gen. nov., sp. Nov., isolate from tissue of brittle star Ophioplocus japonicus.</title>
        <authorList>
            <person name="Kawano K."/>
            <person name="Sawayama S."/>
            <person name="Nakagawa S."/>
        </authorList>
    </citation>
    <scope>NUCLEOTIDE SEQUENCE [LARGE SCALE GENOMIC DNA]</scope>
    <source>
        <strain evidence="4 5">NKW57</strain>
    </source>
</reference>
<dbReference type="InterPro" id="IPR046342">
    <property type="entry name" value="CBS_dom_sf"/>
</dbReference>
<evidence type="ECO:0000256" key="2">
    <source>
        <dbReference type="PROSITE-ProRule" id="PRU00703"/>
    </source>
</evidence>
<accession>A0ABQ6M105</accession>
<dbReference type="Pfam" id="PF00571">
    <property type="entry name" value="CBS"/>
    <property type="match status" value="2"/>
</dbReference>
<keyword evidence="2" id="KW-0129">CBS domain</keyword>
<keyword evidence="5" id="KW-1185">Reference proteome</keyword>
<dbReference type="InterPro" id="IPR051462">
    <property type="entry name" value="CBS_domain-containing"/>
</dbReference>